<proteinExistence type="inferred from homology"/>
<dbReference type="Pfam" id="PF00732">
    <property type="entry name" value="GMC_oxred_N"/>
    <property type="match status" value="1"/>
</dbReference>
<dbReference type="Proteomes" id="UP000775547">
    <property type="component" value="Unassembled WGS sequence"/>
</dbReference>
<feature type="chain" id="PRO_5040458979" description="Glucose-methanol-choline oxidoreductase N-terminal domain-containing protein" evidence="6">
    <location>
        <begin position="24"/>
        <end position="519"/>
    </location>
</feature>
<comment type="cofactor">
    <cofactor evidence="1">
        <name>FAD</name>
        <dbReference type="ChEBI" id="CHEBI:57692"/>
    </cofactor>
</comment>
<comment type="caution">
    <text evidence="9">The sequence shown here is derived from an EMBL/GenBank/DDBJ whole genome shotgun (WGS) entry which is preliminary data.</text>
</comment>
<keyword evidence="4" id="KW-0274">FAD</keyword>
<gene>
    <name evidence="9" type="ORF">DXG03_008835</name>
</gene>
<accession>A0A9P7G7J4</accession>
<dbReference type="PANTHER" id="PTHR11552">
    <property type="entry name" value="GLUCOSE-METHANOL-CHOLINE GMC OXIDOREDUCTASE"/>
    <property type="match status" value="1"/>
</dbReference>
<dbReference type="OrthoDB" id="269227at2759"/>
<name>A0A9P7G7J4_9AGAR</name>
<feature type="domain" description="Glucose-methanol-choline oxidoreductase N-terminal" evidence="7">
    <location>
        <begin position="198"/>
        <end position="322"/>
    </location>
</feature>
<reference evidence="9" key="1">
    <citation type="submission" date="2020-07" db="EMBL/GenBank/DDBJ databases">
        <authorList>
            <person name="Nieuwenhuis M."/>
            <person name="Van De Peppel L.J.J."/>
        </authorList>
    </citation>
    <scope>NUCLEOTIDE SEQUENCE</scope>
    <source>
        <strain evidence="9">AP01</strain>
        <tissue evidence="9">Mycelium</tissue>
    </source>
</reference>
<comment type="similarity">
    <text evidence="2">Belongs to the GMC oxidoreductase family.</text>
</comment>
<dbReference type="PANTHER" id="PTHR11552:SF147">
    <property type="entry name" value="CHOLINE DEHYDROGENASE, MITOCHONDRIAL"/>
    <property type="match status" value="1"/>
</dbReference>
<dbReference type="GO" id="GO:0050660">
    <property type="term" value="F:flavin adenine dinucleotide binding"/>
    <property type="evidence" value="ECO:0007669"/>
    <property type="project" value="InterPro"/>
</dbReference>
<evidence type="ECO:0000313" key="10">
    <source>
        <dbReference type="Proteomes" id="UP000775547"/>
    </source>
</evidence>
<feature type="signal peptide" evidence="6">
    <location>
        <begin position="1"/>
        <end position="23"/>
    </location>
</feature>
<evidence type="ECO:0008006" key="11">
    <source>
        <dbReference type="Google" id="ProtNLM"/>
    </source>
</evidence>
<evidence type="ECO:0000256" key="5">
    <source>
        <dbReference type="ARBA" id="ARBA00023002"/>
    </source>
</evidence>
<evidence type="ECO:0000256" key="4">
    <source>
        <dbReference type="ARBA" id="ARBA00022827"/>
    </source>
</evidence>
<dbReference type="EMBL" id="JABCKV010000078">
    <property type="protein sequence ID" value="KAG5644240.1"/>
    <property type="molecule type" value="Genomic_DNA"/>
</dbReference>
<keyword evidence="6" id="KW-0732">Signal</keyword>
<evidence type="ECO:0000259" key="8">
    <source>
        <dbReference type="Pfam" id="PF05199"/>
    </source>
</evidence>
<dbReference type="PIRSF" id="PIRSF000137">
    <property type="entry name" value="Alcohol_oxidase"/>
    <property type="match status" value="1"/>
</dbReference>
<organism evidence="9 10">
    <name type="scientific">Asterophora parasitica</name>
    <dbReference type="NCBI Taxonomy" id="117018"/>
    <lineage>
        <taxon>Eukaryota</taxon>
        <taxon>Fungi</taxon>
        <taxon>Dikarya</taxon>
        <taxon>Basidiomycota</taxon>
        <taxon>Agaricomycotina</taxon>
        <taxon>Agaricomycetes</taxon>
        <taxon>Agaricomycetidae</taxon>
        <taxon>Agaricales</taxon>
        <taxon>Tricholomatineae</taxon>
        <taxon>Lyophyllaceae</taxon>
        <taxon>Asterophora</taxon>
    </lineage>
</organism>
<dbReference type="AlphaFoldDB" id="A0A9P7G7J4"/>
<dbReference type="InterPro" id="IPR012132">
    <property type="entry name" value="GMC_OxRdtase"/>
</dbReference>
<dbReference type="InterPro" id="IPR007867">
    <property type="entry name" value="GMC_OxRtase_C"/>
</dbReference>
<sequence length="519" mass="54455">MRTTIWIGISIGLCVLFASGVNGIQITDNPSDVLSRIFSYVVIGGGTAGITVASRLSEDSGISVLVIEAGPNAQNDPIVNDPGQSIPVTKVYDWGYKTTAQAFGGKIHDMTQYMKKAESYNLPNPQQTSLGASVNPGAHGYSGKVNAGFPQPYEATVAAGYLVTAAQAAIPGLVHNPDVASGNPNGAARFQYSIKPGTGTVVTPDGNTRSSSATAFIYPSLLQKPNLVILTGHQATRLLWGNRVGSLSRASGVKFASTPVPDAALGPEYTVKFSKEAIVASGAIGSPHFLELSGIGDKRILRQVGIPVEVDLPSVGTNLQDQALDAIAFAVHPDAPASEYSTINVPFTPAAAFVDIEQVLGKPGARAVGKELRESIPARAKAIVASGAFTSEKGLIKVLRSQADSILRFKELTGVFQARNSSCQIQEPECTPQTQCNRLARKIFNTSPLREFTVAELVPGLAAIPNGAPDAQWQDYVKNAYSAVLHPIGSVPMLPRKDGGAVGPDLKVYGTANVRVVGE</sequence>
<dbReference type="SUPFAM" id="SSF54373">
    <property type="entry name" value="FAD-linked reductases, C-terminal domain"/>
    <property type="match status" value="1"/>
</dbReference>
<dbReference type="SUPFAM" id="SSF51905">
    <property type="entry name" value="FAD/NAD(P)-binding domain"/>
    <property type="match status" value="1"/>
</dbReference>
<dbReference type="Pfam" id="PF05199">
    <property type="entry name" value="GMC_oxred_C"/>
    <property type="match status" value="1"/>
</dbReference>
<reference evidence="9" key="2">
    <citation type="submission" date="2021-10" db="EMBL/GenBank/DDBJ databases">
        <title>Phylogenomics reveals ancestral predisposition of the termite-cultivated fungus Termitomyces towards a domesticated lifestyle.</title>
        <authorList>
            <person name="Auxier B."/>
            <person name="Grum-Grzhimaylo A."/>
            <person name="Cardenas M.E."/>
            <person name="Lodge J.D."/>
            <person name="Laessoe T."/>
            <person name="Pedersen O."/>
            <person name="Smith M.E."/>
            <person name="Kuyper T.W."/>
            <person name="Franco-Molano E.A."/>
            <person name="Baroni T.J."/>
            <person name="Aanen D.K."/>
        </authorList>
    </citation>
    <scope>NUCLEOTIDE SEQUENCE</scope>
    <source>
        <strain evidence="9">AP01</strain>
        <tissue evidence="9">Mycelium</tissue>
    </source>
</reference>
<keyword evidence="10" id="KW-1185">Reference proteome</keyword>
<keyword evidence="3" id="KW-0285">Flavoprotein</keyword>
<protein>
    <recommendedName>
        <fullName evidence="11">Glucose-methanol-choline oxidoreductase N-terminal domain-containing protein</fullName>
    </recommendedName>
</protein>
<evidence type="ECO:0000313" key="9">
    <source>
        <dbReference type="EMBL" id="KAG5644240.1"/>
    </source>
</evidence>
<keyword evidence="5" id="KW-0560">Oxidoreductase</keyword>
<dbReference type="InterPro" id="IPR000172">
    <property type="entry name" value="GMC_OxRdtase_N"/>
</dbReference>
<dbReference type="InterPro" id="IPR036188">
    <property type="entry name" value="FAD/NAD-bd_sf"/>
</dbReference>
<evidence type="ECO:0000256" key="3">
    <source>
        <dbReference type="ARBA" id="ARBA00022630"/>
    </source>
</evidence>
<evidence type="ECO:0000259" key="7">
    <source>
        <dbReference type="Pfam" id="PF00732"/>
    </source>
</evidence>
<dbReference type="Gene3D" id="4.10.450.10">
    <property type="entry name" value="Glucose Oxidase, domain 2"/>
    <property type="match status" value="1"/>
</dbReference>
<evidence type="ECO:0000256" key="6">
    <source>
        <dbReference type="SAM" id="SignalP"/>
    </source>
</evidence>
<dbReference type="InterPro" id="IPR027424">
    <property type="entry name" value="Glucose_Oxidase_domain_2"/>
</dbReference>
<dbReference type="Gene3D" id="3.30.560.10">
    <property type="entry name" value="Glucose Oxidase, domain 3"/>
    <property type="match status" value="3"/>
</dbReference>
<dbReference type="Gene3D" id="3.50.50.60">
    <property type="entry name" value="FAD/NAD(P)-binding domain"/>
    <property type="match status" value="3"/>
</dbReference>
<evidence type="ECO:0000256" key="2">
    <source>
        <dbReference type="ARBA" id="ARBA00010790"/>
    </source>
</evidence>
<evidence type="ECO:0000256" key="1">
    <source>
        <dbReference type="ARBA" id="ARBA00001974"/>
    </source>
</evidence>
<feature type="domain" description="Glucose-methanol-choline oxidoreductase C-terminal" evidence="8">
    <location>
        <begin position="436"/>
        <end position="518"/>
    </location>
</feature>
<dbReference type="GO" id="GO:0016614">
    <property type="term" value="F:oxidoreductase activity, acting on CH-OH group of donors"/>
    <property type="evidence" value="ECO:0007669"/>
    <property type="project" value="InterPro"/>
</dbReference>